<organism evidence="8 9">
    <name type="scientific">Sandaracinus amylolyticus</name>
    <dbReference type="NCBI Taxonomy" id="927083"/>
    <lineage>
        <taxon>Bacteria</taxon>
        <taxon>Pseudomonadati</taxon>
        <taxon>Myxococcota</taxon>
        <taxon>Polyangia</taxon>
        <taxon>Polyangiales</taxon>
        <taxon>Sandaracinaceae</taxon>
        <taxon>Sandaracinus</taxon>
    </lineage>
</organism>
<feature type="domain" description="Type II secretion system protein GspF" evidence="7">
    <location>
        <begin position="161"/>
        <end position="287"/>
    </location>
</feature>
<dbReference type="AlphaFoldDB" id="A0A0F6SI67"/>
<sequence>MARIYAYVAMALIAAGLVIGVWTLGRNRPEDSPRLGMRGKKRQRALEEGGLFASTEPAIRMVAGWIAYFPLTDQRRKVDELLKHAGDWLGLTANEFFALCALGSVGMGLMGLLLANLGGFPGILFVPFAALGALMPYLQVTGERDRRFKECNRALPGSIDLASLCMGAGLDFPGAIRQIVDKSGNREDALHEQWETVLQELELGRTRRQALENFADRVPTEAVRDFVSAVVQSEEKGNPLAEVLRIQATMMRMRRSVMAEEAAARAAILMMGPLMLIFGCIILCLMGPFIIQGMQTDAF</sequence>
<keyword evidence="5 6" id="KW-0472">Membrane</keyword>
<evidence type="ECO:0000256" key="1">
    <source>
        <dbReference type="ARBA" id="ARBA00004651"/>
    </source>
</evidence>
<feature type="transmembrane region" description="Helical" evidence="6">
    <location>
        <begin position="262"/>
        <end position="291"/>
    </location>
</feature>
<evidence type="ECO:0000256" key="3">
    <source>
        <dbReference type="ARBA" id="ARBA00022692"/>
    </source>
</evidence>
<dbReference type="GO" id="GO:0005886">
    <property type="term" value="C:plasma membrane"/>
    <property type="evidence" value="ECO:0007669"/>
    <property type="project" value="UniProtKB-SubCell"/>
</dbReference>
<gene>
    <name evidence="8" type="ORF">DB32_008813</name>
</gene>
<evidence type="ECO:0000256" key="6">
    <source>
        <dbReference type="SAM" id="Phobius"/>
    </source>
</evidence>
<dbReference type="Gene3D" id="1.20.81.30">
    <property type="entry name" value="Type II secretion system (T2SS), domain F"/>
    <property type="match status" value="1"/>
</dbReference>
<dbReference type="PANTHER" id="PTHR35007">
    <property type="entry name" value="INTEGRAL MEMBRANE PROTEIN-RELATED"/>
    <property type="match status" value="1"/>
</dbReference>
<feature type="transmembrane region" description="Helical" evidence="6">
    <location>
        <begin position="120"/>
        <end position="138"/>
    </location>
</feature>
<protein>
    <submittedName>
        <fullName evidence="8">Type II/IV secretion system protein TadC, associated with Flp pilus assembly</fullName>
    </submittedName>
</protein>
<keyword evidence="3 6" id="KW-0812">Transmembrane</keyword>
<name>A0A0F6SI67_9BACT</name>
<evidence type="ECO:0000313" key="8">
    <source>
        <dbReference type="EMBL" id="AKF11664.1"/>
    </source>
</evidence>
<evidence type="ECO:0000313" key="9">
    <source>
        <dbReference type="Proteomes" id="UP000034883"/>
    </source>
</evidence>
<evidence type="ECO:0000256" key="5">
    <source>
        <dbReference type="ARBA" id="ARBA00023136"/>
    </source>
</evidence>
<accession>A0A0F6SI67</accession>
<dbReference type="PANTHER" id="PTHR35007:SF2">
    <property type="entry name" value="PILUS ASSEMBLE PROTEIN"/>
    <property type="match status" value="1"/>
</dbReference>
<keyword evidence="4 6" id="KW-1133">Transmembrane helix</keyword>
<dbReference type="KEGG" id="samy:DB32_008813"/>
<dbReference type="InterPro" id="IPR018076">
    <property type="entry name" value="T2SS_GspF_dom"/>
</dbReference>
<dbReference type="EMBL" id="CP011125">
    <property type="protein sequence ID" value="AKF11664.1"/>
    <property type="molecule type" value="Genomic_DNA"/>
</dbReference>
<keyword evidence="2" id="KW-1003">Cell membrane</keyword>
<proteinExistence type="predicted"/>
<comment type="subcellular location">
    <subcellularLocation>
        <location evidence="1">Cell membrane</location>
        <topology evidence="1">Multi-pass membrane protein</topology>
    </subcellularLocation>
</comment>
<dbReference type="STRING" id="927083.DB32_008813"/>
<dbReference type="RefSeq" id="WP_053238508.1">
    <property type="nucleotide sequence ID" value="NZ_CP011125.1"/>
</dbReference>
<evidence type="ECO:0000256" key="4">
    <source>
        <dbReference type="ARBA" id="ARBA00022989"/>
    </source>
</evidence>
<evidence type="ECO:0000259" key="7">
    <source>
        <dbReference type="Pfam" id="PF00482"/>
    </source>
</evidence>
<keyword evidence="9" id="KW-1185">Reference proteome</keyword>
<feature type="transmembrane region" description="Helical" evidence="6">
    <location>
        <begin position="96"/>
        <end position="114"/>
    </location>
</feature>
<dbReference type="Proteomes" id="UP000034883">
    <property type="component" value="Chromosome"/>
</dbReference>
<reference evidence="8 9" key="1">
    <citation type="submission" date="2015-03" db="EMBL/GenBank/DDBJ databases">
        <title>Genome assembly of Sandaracinus amylolyticus DSM 53668.</title>
        <authorList>
            <person name="Sharma G."/>
            <person name="Subramanian S."/>
        </authorList>
    </citation>
    <scope>NUCLEOTIDE SEQUENCE [LARGE SCALE GENOMIC DNA]</scope>
    <source>
        <strain evidence="8 9">DSM 53668</strain>
    </source>
</reference>
<dbReference type="OrthoDB" id="5492426at2"/>
<evidence type="ECO:0000256" key="2">
    <source>
        <dbReference type="ARBA" id="ARBA00022475"/>
    </source>
</evidence>
<dbReference type="InterPro" id="IPR042094">
    <property type="entry name" value="T2SS_GspF_sf"/>
</dbReference>
<feature type="transmembrane region" description="Helical" evidence="6">
    <location>
        <begin position="6"/>
        <end position="25"/>
    </location>
</feature>
<dbReference type="Pfam" id="PF00482">
    <property type="entry name" value="T2SSF"/>
    <property type="match status" value="1"/>
</dbReference>